<evidence type="ECO:0000313" key="3">
    <source>
        <dbReference type="Proteomes" id="UP000199226"/>
    </source>
</evidence>
<organism evidence="2 3">
    <name type="scientific">Daejeonella rubra</name>
    <dbReference type="NCBI Taxonomy" id="990371"/>
    <lineage>
        <taxon>Bacteria</taxon>
        <taxon>Pseudomonadati</taxon>
        <taxon>Bacteroidota</taxon>
        <taxon>Sphingobacteriia</taxon>
        <taxon>Sphingobacteriales</taxon>
        <taxon>Sphingobacteriaceae</taxon>
        <taxon>Daejeonella</taxon>
    </lineage>
</organism>
<name>A0A1G9R6C2_9SPHI</name>
<dbReference type="EMBL" id="FNHH01000007">
    <property type="protein sequence ID" value="SDM18671.1"/>
    <property type="molecule type" value="Genomic_DNA"/>
</dbReference>
<dbReference type="STRING" id="990371.SAMN05421813_107113"/>
<protein>
    <submittedName>
        <fullName evidence="2">tRNA pseudouridine32 synthase / 23S rRNA pseudouridine746 synthase</fullName>
    </submittedName>
</protein>
<gene>
    <name evidence="2" type="ORF">SAMN05421813_107113</name>
</gene>
<evidence type="ECO:0000313" key="2">
    <source>
        <dbReference type="EMBL" id="SDM18671.1"/>
    </source>
</evidence>
<dbReference type="AlphaFoldDB" id="A0A1G9R6C2"/>
<keyword evidence="3" id="KW-1185">Reference proteome</keyword>
<evidence type="ECO:0000256" key="1">
    <source>
        <dbReference type="SAM" id="Coils"/>
    </source>
</evidence>
<reference evidence="3" key="1">
    <citation type="submission" date="2016-10" db="EMBL/GenBank/DDBJ databases">
        <authorList>
            <person name="Varghese N."/>
            <person name="Submissions S."/>
        </authorList>
    </citation>
    <scope>NUCLEOTIDE SEQUENCE [LARGE SCALE GENOMIC DNA]</scope>
    <source>
        <strain evidence="3">DSM 24536</strain>
    </source>
</reference>
<dbReference type="Proteomes" id="UP000199226">
    <property type="component" value="Unassembled WGS sequence"/>
</dbReference>
<proteinExistence type="predicted"/>
<feature type="coiled-coil region" evidence="1">
    <location>
        <begin position="118"/>
        <end position="152"/>
    </location>
</feature>
<dbReference type="RefSeq" id="WP_090702697.1">
    <property type="nucleotide sequence ID" value="NZ_FNHH01000007.1"/>
</dbReference>
<keyword evidence="1" id="KW-0175">Coiled coil</keyword>
<sequence>MSPTTDSQDPFFTPFSSSTEVPERFSFLKDNKPHPLCLLAAKQLQAYLSNQKDWEHNFGLSPGQEGSIIGKMFGVLAVQNSKNELGYLAAFSGKLAGGNHHSKFVPPVYDSLHQDSFLNDGMAELNRMNKEIKEAEVLMEEDQKEKISLLKKNRKIHSNTLQNELFNHYNFLNQRGEIKSLNEIFKAASYKNPPAGAGECAGPKLLQYAFQHQMKPLAIAEFWWGKSPKSAQWKHTNYYPCCKEKCQPILAHMLDGIDCNK</sequence>
<accession>A0A1G9R6C2</accession>
<dbReference type="OrthoDB" id="9807829at2"/>